<dbReference type="PANTHER" id="PTHR22706">
    <property type="entry name" value="ASSEMBLY FACTOR FOR SPINDLE MICROTUBULES"/>
    <property type="match status" value="1"/>
</dbReference>
<evidence type="ECO:0000256" key="6">
    <source>
        <dbReference type="SAM" id="MobiDB-lite"/>
    </source>
</evidence>
<evidence type="ECO:0000256" key="1">
    <source>
        <dbReference type="ARBA" id="ARBA00004496"/>
    </source>
</evidence>
<dbReference type="GO" id="GO:0005516">
    <property type="term" value="F:calmodulin binding"/>
    <property type="evidence" value="ECO:0007669"/>
    <property type="project" value="UniProtKB-KW"/>
</dbReference>
<dbReference type="GO" id="GO:0000278">
    <property type="term" value="P:mitotic cell cycle"/>
    <property type="evidence" value="ECO:0007669"/>
    <property type="project" value="TreeGrafter"/>
</dbReference>
<keyword evidence="3" id="KW-0677">Repeat</keyword>
<dbReference type="GO" id="GO:0005737">
    <property type="term" value="C:cytoplasm"/>
    <property type="evidence" value="ECO:0007669"/>
    <property type="project" value="UniProtKB-SubCell"/>
</dbReference>
<dbReference type="EMBL" id="HBJA01122872">
    <property type="protein sequence ID" value="CAE0831031.1"/>
    <property type="molecule type" value="Transcribed_RNA"/>
</dbReference>
<evidence type="ECO:0000256" key="3">
    <source>
        <dbReference type="ARBA" id="ARBA00022737"/>
    </source>
</evidence>
<protein>
    <submittedName>
        <fullName evidence="7">Uncharacterized protein</fullName>
    </submittedName>
</protein>
<name>A0A7S4LI45_9EUGL</name>
<dbReference type="Pfam" id="PF00612">
    <property type="entry name" value="IQ"/>
    <property type="match status" value="6"/>
</dbReference>
<dbReference type="Gene3D" id="1.20.5.190">
    <property type="match status" value="2"/>
</dbReference>
<dbReference type="GO" id="GO:0000922">
    <property type="term" value="C:spindle pole"/>
    <property type="evidence" value="ECO:0007669"/>
    <property type="project" value="TreeGrafter"/>
</dbReference>
<dbReference type="PROSITE" id="PS50096">
    <property type="entry name" value="IQ"/>
    <property type="match status" value="6"/>
</dbReference>
<dbReference type="SUPFAM" id="SSF52540">
    <property type="entry name" value="P-loop containing nucleoside triphosphate hydrolases"/>
    <property type="match status" value="1"/>
</dbReference>
<sequence length="1013" mass="116911">MEARHEIATEQLLKEALKWFATVQAPVTASGQATAALAIQSFWRGYCVRRGYQRLWLEDIFSTEVARITSARPDEETHRTDGAILIQKLWRGYVARNSYERYLLEAMMQFEADCLRQQRILFQEEVFERNRASEMEVDETTAIYHMHMYSRLSAELQDMERKIRQLLSCNCEHHLHELQEDCVRGVSQVQYRTAAATAIQAQWRGYVHRRGFAEILLQNLRNWERKCAEDDQEVVMAERSDFLDHAKRSQEEVLSTAQKEWAALVEDMLKTKYTVLQDNKVCAATSIQSAWRGYETRQLLTALRECEACERQLRQKTVTQEGDHRGSMQRGAVQTLYQLGVQSIQQEREGAHEVLQQAASEMSKALLVMRFGQERRHLDSLAEGTTQWMALAAAAERYKIRWQHYKCVTQFLLMCMALHFRCLQDDAQARSALAFAEESVRTVLTVEEAAGREHLVKKSDWERRMMSGRQNRQHLESVELRARQGIHVQQDTARYQLADSHQEAVGVVHMRYCMAQLLQRWWRQCLQEEQQRMALRLAQEQQRLALQRQAWAVLIQAMWRGHFCRKNFAKILERLEEERILHKLQEVEARQIWRKEVHCFEAILESWQQLFAGSSRLRIRLVQAQVKTAAAHKIIRWWRRAQKKERAHRAQETLPERQERGGREVLVYEWSWRQQILMQDFTDGFNSLRLKTKTASAATRVQCLWKGYLTRKALPKYIAYREEVTGVLRLWKVERQFIIREQNDEWSDLQQALKQRRFEPVAPPQQRLSKTEQAEKAEMEAIARRNRIREEARKRKAELQEELAILETEERLDRKSIARDFEYGLSDIQNAFFSTHRHTLGVPPLLQPSTPSTGSMNASFSMTATMNASFSSTATSLGPVRAPGAHRRPPSPPLARPITPPPARALDELPALKRVPPSQQRSTRAPRAPPNESALPAALPRPPPPALSESTLMRVPPSPAPPSGALQPRGRKAPSSPRQVLTGSKGGKQVPAAGPSGPSADMRPSVGVSWNTF</sequence>
<dbReference type="PANTHER" id="PTHR22706:SF1">
    <property type="entry name" value="ASSEMBLY FACTOR FOR SPINDLE MICROTUBULES"/>
    <property type="match status" value="1"/>
</dbReference>
<dbReference type="InterPro" id="IPR000048">
    <property type="entry name" value="IQ_motif_EF-hand-BS"/>
</dbReference>
<dbReference type="GO" id="GO:0007051">
    <property type="term" value="P:spindle organization"/>
    <property type="evidence" value="ECO:0007669"/>
    <property type="project" value="TreeGrafter"/>
</dbReference>
<dbReference type="InterPro" id="IPR051185">
    <property type="entry name" value="ASPM"/>
</dbReference>
<accession>A0A7S4LI45</accession>
<evidence type="ECO:0000313" key="7">
    <source>
        <dbReference type="EMBL" id="CAE0831031.1"/>
    </source>
</evidence>
<reference evidence="7" key="1">
    <citation type="submission" date="2021-01" db="EMBL/GenBank/DDBJ databases">
        <authorList>
            <person name="Corre E."/>
            <person name="Pelletier E."/>
            <person name="Niang G."/>
            <person name="Scheremetjew M."/>
            <person name="Finn R."/>
            <person name="Kale V."/>
            <person name="Holt S."/>
            <person name="Cochrane G."/>
            <person name="Meng A."/>
            <person name="Brown T."/>
            <person name="Cohen L."/>
        </authorList>
    </citation>
    <scope>NUCLEOTIDE SEQUENCE</scope>
    <source>
        <strain evidence="7">CCMP1594</strain>
    </source>
</reference>
<comment type="subcellular location">
    <subcellularLocation>
        <location evidence="1">Cytoplasm</location>
    </subcellularLocation>
</comment>
<gene>
    <name evidence="7" type="ORF">EGYM00163_LOCUS42313</name>
</gene>
<proteinExistence type="predicted"/>
<organism evidence="7">
    <name type="scientific">Eutreptiella gymnastica</name>
    <dbReference type="NCBI Taxonomy" id="73025"/>
    <lineage>
        <taxon>Eukaryota</taxon>
        <taxon>Discoba</taxon>
        <taxon>Euglenozoa</taxon>
        <taxon>Euglenida</taxon>
        <taxon>Spirocuta</taxon>
        <taxon>Euglenophyceae</taxon>
        <taxon>Eutreptiales</taxon>
        <taxon>Eutreptiaceae</taxon>
        <taxon>Eutreptiella</taxon>
    </lineage>
</organism>
<keyword evidence="4" id="KW-0112">Calmodulin-binding</keyword>
<dbReference type="AlphaFoldDB" id="A0A7S4LI45"/>
<evidence type="ECO:0000256" key="5">
    <source>
        <dbReference type="SAM" id="Coils"/>
    </source>
</evidence>
<feature type="compositionally biased region" description="Pro residues" evidence="6">
    <location>
        <begin position="890"/>
        <end position="903"/>
    </location>
</feature>
<keyword evidence="5" id="KW-0175">Coiled coil</keyword>
<evidence type="ECO:0000256" key="4">
    <source>
        <dbReference type="ARBA" id="ARBA00022860"/>
    </source>
</evidence>
<evidence type="ECO:0000256" key="2">
    <source>
        <dbReference type="ARBA" id="ARBA00022490"/>
    </source>
</evidence>
<feature type="region of interest" description="Disordered" evidence="6">
    <location>
        <begin position="873"/>
        <end position="1013"/>
    </location>
</feature>
<dbReference type="CDD" id="cd23767">
    <property type="entry name" value="IQCD"/>
    <property type="match status" value="2"/>
</dbReference>
<dbReference type="InterPro" id="IPR027417">
    <property type="entry name" value="P-loop_NTPase"/>
</dbReference>
<dbReference type="SMART" id="SM00015">
    <property type="entry name" value="IQ"/>
    <property type="match status" value="6"/>
</dbReference>
<feature type="coiled-coil region" evidence="5">
    <location>
        <begin position="782"/>
        <end position="809"/>
    </location>
</feature>
<keyword evidence="2" id="KW-0963">Cytoplasm</keyword>
<dbReference type="GO" id="GO:0051295">
    <property type="term" value="P:establishment of meiotic spindle localization"/>
    <property type="evidence" value="ECO:0007669"/>
    <property type="project" value="TreeGrafter"/>
</dbReference>